<dbReference type="Gene3D" id="1.20.120.160">
    <property type="entry name" value="HPT domain"/>
    <property type="match status" value="1"/>
</dbReference>
<dbReference type="Pfam" id="PF07194">
    <property type="entry name" value="P2"/>
    <property type="match status" value="1"/>
</dbReference>
<evidence type="ECO:0000256" key="9">
    <source>
        <dbReference type="ARBA" id="ARBA00022840"/>
    </source>
</evidence>
<dbReference type="Gene3D" id="3.30.70.1110">
    <property type="entry name" value="Histidine kinase CheA-like, P2 response regulator-binding domain"/>
    <property type="match status" value="1"/>
</dbReference>
<dbReference type="InterPro" id="IPR036061">
    <property type="entry name" value="CheW-like_dom_sf"/>
</dbReference>
<dbReference type="SMART" id="SM00387">
    <property type="entry name" value="HATPase_c"/>
    <property type="match status" value="1"/>
</dbReference>
<evidence type="ECO:0000259" key="14">
    <source>
        <dbReference type="PROSITE" id="PS50894"/>
    </source>
</evidence>
<evidence type="ECO:0000313" key="16">
    <source>
        <dbReference type="Proteomes" id="UP000789707"/>
    </source>
</evidence>
<dbReference type="SMART" id="SM00260">
    <property type="entry name" value="CheW"/>
    <property type="match status" value="1"/>
</dbReference>
<dbReference type="EMBL" id="CAKKNS010000005">
    <property type="protein sequence ID" value="CAH0416989.1"/>
    <property type="molecule type" value="Genomic_DNA"/>
</dbReference>
<evidence type="ECO:0000313" key="15">
    <source>
        <dbReference type="EMBL" id="CAH0416989.1"/>
    </source>
</evidence>
<keyword evidence="10" id="KW-0902">Two-component regulatory system</keyword>
<dbReference type="PROSITE" id="PS50851">
    <property type="entry name" value="CHEW"/>
    <property type="match status" value="1"/>
</dbReference>
<dbReference type="Pfam" id="PF02518">
    <property type="entry name" value="HATPase_c"/>
    <property type="match status" value="1"/>
</dbReference>
<dbReference type="InterPro" id="IPR008207">
    <property type="entry name" value="Sig_transdc_His_kin_Hpt_dom"/>
</dbReference>
<dbReference type="InterPro" id="IPR036890">
    <property type="entry name" value="HATPase_C_sf"/>
</dbReference>
<protein>
    <recommendedName>
        <fullName evidence="3">Chemotaxis protein CheA</fullName>
        <ecNumber evidence="2">2.7.13.3</ecNumber>
    </recommendedName>
</protein>
<dbReference type="SMART" id="SM00073">
    <property type="entry name" value="HPT"/>
    <property type="match status" value="1"/>
</dbReference>
<evidence type="ECO:0000256" key="4">
    <source>
        <dbReference type="ARBA" id="ARBA00022500"/>
    </source>
</evidence>
<dbReference type="InterPro" id="IPR010808">
    <property type="entry name" value="CheA_P2-bd"/>
</dbReference>
<evidence type="ECO:0000256" key="2">
    <source>
        <dbReference type="ARBA" id="ARBA00012438"/>
    </source>
</evidence>
<dbReference type="Gene3D" id="3.30.565.10">
    <property type="entry name" value="Histidine kinase-like ATPase, C-terminal domain"/>
    <property type="match status" value="1"/>
</dbReference>
<dbReference type="RefSeq" id="WP_230097023.1">
    <property type="nucleotide sequence ID" value="NZ_CAKKNS010000005.1"/>
</dbReference>
<proteinExistence type="predicted"/>
<dbReference type="EC" id="2.7.13.3" evidence="2"/>
<comment type="caution">
    <text evidence="15">The sequence shown here is derived from an EMBL/GenBank/DDBJ whole genome shotgun (WGS) entry which is preliminary data.</text>
</comment>
<dbReference type="PROSITE" id="PS50894">
    <property type="entry name" value="HPT"/>
    <property type="match status" value="1"/>
</dbReference>
<dbReference type="Pfam" id="PF01627">
    <property type="entry name" value="Hpt"/>
    <property type="match status" value="1"/>
</dbReference>
<keyword evidence="16" id="KW-1185">Reference proteome</keyword>
<dbReference type="InterPro" id="IPR035891">
    <property type="entry name" value="CheY-binding_CheA"/>
</dbReference>
<evidence type="ECO:0000256" key="6">
    <source>
        <dbReference type="ARBA" id="ARBA00022679"/>
    </source>
</evidence>
<dbReference type="Proteomes" id="UP000789707">
    <property type="component" value="Unassembled WGS sequence"/>
</dbReference>
<organism evidence="15 16">
    <name type="scientific">Periweissella fabaria</name>
    <dbReference type="NCBI Taxonomy" id="546157"/>
    <lineage>
        <taxon>Bacteria</taxon>
        <taxon>Bacillati</taxon>
        <taxon>Bacillota</taxon>
        <taxon>Bacilli</taxon>
        <taxon>Lactobacillales</taxon>
        <taxon>Lactobacillaceae</taxon>
        <taxon>Periweissella</taxon>
    </lineage>
</organism>
<sequence length="693" mass="75622">MDDNSVYLNLFFEESDDNLALLNDSVLQLESDPQNMDLINEIFRAAHTLKGMSATMGYDVMTKITHKMENLFDFFKTGKLQVTSEYISIIFDCLDTLSQLVEDLREGNELQESQISGPLAKIAVVEAQVNGAAPVAASSTVVETTALDNTFPNLDAADVDVINVAVNDGHNAFQIGVRIDPESALKGARVFLVMEKLGQGGDVIVVEPDTERLEAGDFDTDFKFIYVTKNAQAEVASSIANISEIDQILVDPFGTVTAAELTPSAPVATPAPAQSTPAAVAIPAAPVEKAEAKNNHPQKAANNQSIRVDLNRLDLFLNIVSELVVYRNQLEDASKRDSMDDVKDSLEHVSRLTSELQDLVLKIRMQQVNVVFSRFPRMVRDLSQQLGKDIELIIKGEETELDKTVVAELSEPLIHLFRNSLDHGIELPDVREAHGKPRQGVIELSAMQEGNKVHITLKDDGKGLDPVAIRASAERKGINTEGMSEDEVKKLVFHPGFSTSQEVTNISGRGVGLDAVVAKIVELGGAFDLTSEVNVGTTFTIKLPLTLSIIQALLVKVGTETFATPLDVVERVVMVTEDEITMTGNQEVYAFQGMLIPVLRTDKVLDIPGQAIQRRYGIVVKLENDYFMVLVDQLLGQQEIVIKKIDSLLQQLNRYQGATILGNGSVALILDVNAICHATKGGTLNEVGPLNEI</sequence>
<keyword evidence="9" id="KW-0067">ATP-binding</keyword>
<dbReference type="CDD" id="cd00088">
    <property type="entry name" value="HPT"/>
    <property type="match status" value="1"/>
</dbReference>
<dbReference type="InterPro" id="IPR051315">
    <property type="entry name" value="Bact_Chemotaxis_CheA"/>
</dbReference>
<dbReference type="InterPro" id="IPR037052">
    <property type="entry name" value="CheA-like_P2_sf"/>
</dbReference>
<dbReference type="PRINTS" id="PR00344">
    <property type="entry name" value="BCTRLSENSOR"/>
</dbReference>
<evidence type="ECO:0000259" key="13">
    <source>
        <dbReference type="PROSITE" id="PS50851"/>
    </source>
</evidence>
<dbReference type="Pfam" id="PF01584">
    <property type="entry name" value="CheW"/>
    <property type="match status" value="1"/>
</dbReference>
<evidence type="ECO:0000256" key="8">
    <source>
        <dbReference type="ARBA" id="ARBA00022777"/>
    </source>
</evidence>
<evidence type="ECO:0000259" key="12">
    <source>
        <dbReference type="PROSITE" id="PS50109"/>
    </source>
</evidence>
<keyword evidence="6 15" id="KW-0808">Transferase</keyword>
<dbReference type="PROSITE" id="PS50109">
    <property type="entry name" value="HIS_KIN"/>
    <property type="match status" value="1"/>
</dbReference>
<dbReference type="InterPro" id="IPR004358">
    <property type="entry name" value="Sig_transdc_His_kin-like_C"/>
</dbReference>
<dbReference type="InterPro" id="IPR005467">
    <property type="entry name" value="His_kinase_dom"/>
</dbReference>
<evidence type="ECO:0000256" key="3">
    <source>
        <dbReference type="ARBA" id="ARBA00021495"/>
    </source>
</evidence>
<dbReference type="InterPro" id="IPR002545">
    <property type="entry name" value="CheW-lke_dom"/>
</dbReference>
<evidence type="ECO:0000256" key="1">
    <source>
        <dbReference type="ARBA" id="ARBA00000085"/>
    </source>
</evidence>
<dbReference type="SUPFAM" id="SSF55052">
    <property type="entry name" value="CheY-binding domain of CheA"/>
    <property type="match status" value="1"/>
</dbReference>
<dbReference type="SUPFAM" id="SSF50341">
    <property type="entry name" value="CheW-like"/>
    <property type="match status" value="1"/>
</dbReference>
<dbReference type="InterPro" id="IPR037006">
    <property type="entry name" value="CheA-like_homodim_sf"/>
</dbReference>
<dbReference type="InterPro" id="IPR036097">
    <property type="entry name" value="HisK_dim/P_sf"/>
</dbReference>
<feature type="domain" description="CheW-like" evidence="13">
    <location>
        <begin position="549"/>
        <end position="681"/>
    </location>
</feature>
<keyword evidence="8" id="KW-0418">Kinase</keyword>
<feature type="domain" description="Histidine kinase" evidence="12">
    <location>
        <begin position="301"/>
        <end position="547"/>
    </location>
</feature>
<keyword evidence="7" id="KW-0547">Nucleotide-binding</keyword>
<dbReference type="Gene3D" id="1.10.287.560">
    <property type="entry name" value="Histidine kinase CheA-like, homodimeric domain"/>
    <property type="match status" value="1"/>
</dbReference>
<evidence type="ECO:0000256" key="10">
    <source>
        <dbReference type="ARBA" id="ARBA00023012"/>
    </source>
</evidence>
<keyword evidence="4" id="KW-0145">Chemotaxis</keyword>
<dbReference type="SUPFAM" id="SSF47226">
    <property type="entry name" value="Histidine-containing phosphotransfer domain, HPT domain"/>
    <property type="match status" value="1"/>
</dbReference>
<feature type="domain" description="HPt" evidence="14">
    <location>
        <begin position="1"/>
        <end position="104"/>
    </location>
</feature>
<dbReference type="PANTHER" id="PTHR43395:SF1">
    <property type="entry name" value="CHEMOTAXIS PROTEIN CHEA"/>
    <property type="match status" value="1"/>
</dbReference>
<comment type="catalytic activity">
    <reaction evidence="1">
        <text>ATP + protein L-histidine = ADP + protein N-phospho-L-histidine.</text>
        <dbReference type="EC" id="2.7.13.3"/>
    </reaction>
</comment>
<evidence type="ECO:0000256" key="11">
    <source>
        <dbReference type="PROSITE-ProRule" id="PRU00110"/>
    </source>
</evidence>
<keyword evidence="5 11" id="KW-0597">Phosphoprotein</keyword>
<dbReference type="SMART" id="SM01231">
    <property type="entry name" value="H-kinase_dim"/>
    <property type="match status" value="1"/>
</dbReference>
<reference evidence="15 16" key="1">
    <citation type="submission" date="2021-11" db="EMBL/GenBank/DDBJ databases">
        <authorList>
            <person name="Depoorter E."/>
        </authorList>
    </citation>
    <scope>NUCLEOTIDE SEQUENCE [LARGE SCALE GENOMIC DNA]</scope>
    <source>
        <strain evidence="15 16">LMG 24289</strain>
    </source>
</reference>
<dbReference type="SUPFAM" id="SSF47384">
    <property type="entry name" value="Homodimeric domain of signal transducing histidine kinase"/>
    <property type="match status" value="1"/>
</dbReference>
<dbReference type="InterPro" id="IPR003594">
    <property type="entry name" value="HATPase_dom"/>
</dbReference>
<name>A0ABN8BML9_9LACO</name>
<dbReference type="Pfam" id="PF02895">
    <property type="entry name" value="H-kinase_dim"/>
    <property type="match status" value="1"/>
</dbReference>
<dbReference type="InterPro" id="IPR036641">
    <property type="entry name" value="HPT_dom_sf"/>
</dbReference>
<evidence type="ECO:0000256" key="5">
    <source>
        <dbReference type="ARBA" id="ARBA00022553"/>
    </source>
</evidence>
<dbReference type="Gene3D" id="2.30.30.40">
    <property type="entry name" value="SH3 Domains"/>
    <property type="match status" value="1"/>
</dbReference>
<dbReference type="SUPFAM" id="SSF55874">
    <property type="entry name" value="ATPase domain of HSP90 chaperone/DNA topoisomerase II/histidine kinase"/>
    <property type="match status" value="1"/>
</dbReference>
<dbReference type="InterPro" id="IPR004105">
    <property type="entry name" value="CheA-like_dim"/>
</dbReference>
<accession>A0ABN8BML9</accession>
<gene>
    <name evidence="15" type="primary">cheA</name>
    <name evidence="15" type="ORF">WFA24289_01306</name>
</gene>
<dbReference type="PANTHER" id="PTHR43395">
    <property type="entry name" value="SENSOR HISTIDINE KINASE CHEA"/>
    <property type="match status" value="1"/>
</dbReference>
<evidence type="ECO:0000256" key="7">
    <source>
        <dbReference type="ARBA" id="ARBA00022741"/>
    </source>
</evidence>
<feature type="modified residue" description="Phosphohistidine" evidence="11">
    <location>
        <position position="47"/>
    </location>
</feature>
<dbReference type="GO" id="GO:0004673">
    <property type="term" value="F:protein histidine kinase activity"/>
    <property type="evidence" value="ECO:0007669"/>
    <property type="project" value="UniProtKB-EC"/>
</dbReference>